<dbReference type="Proteomes" id="UP000516093">
    <property type="component" value="Chromosome"/>
</dbReference>
<name>A0A7H0GVP5_9BACT</name>
<sequence length="259" mass="28312">MYSNQDQERLVQLQGELAVQQAELQLVNSGQKSADVEGVAQQLALGQQELATQRQLTARAHALHQDSLLSRQEYELAVNMLRVRELNVSMIEAGLKSAKTGGKPEQIHVIRTRITSLQQQIQHIQQSLKELTVVSPVSGTVLLRKASINPTEEVLVSVADNSAFVVLLPVNYIERNYVNVGQPLEVAVTGTTHTALGHIIGIDNTVQIVDGRQAFFVTAVIDNQQTPLVPGMVVRTTISCAPLSIAGHVARTMESLVRY</sequence>
<protein>
    <recommendedName>
        <fullName evidence="5">HlyD family efflux transporter periplasmic adaptor subunit</fullName>
    </recommendedName>
</protein>
<evidence type="ECO:0000313" key="4">
    <source>
        <dbReference type="Proteomes" id="UP000516093"/>
    </source>
</evidence>
<dbReference type="PANTHER" id="PTHR32347:SF23">
    <property type="entry name" value="BLL5650 PROTEIN"/>
    <property type="match status" value="1"/>
</dbReference>
<dbReference type="RefSeq" id="WP_187732618.1">
    <property type="nucleotide sequence ID" value="NZ_CP060784.1"/>
</dbReference>
<dbReference type="AlphaFoldDB" id="A0A7H0GVP5"/>
<gene>
    <name evidence="3" type="ORF">H9L05_00700</name>
</gene>
<dbReference type="InterPro" id="IPR050465">
    <property type="entry name" value="UPF0194_transport"/>
</dbReference>
<dbReference type="PANTHER" id="PTHR32347">
    <property type="entry name" value="EFFLUX SYSTEM COMPONENT YKNX-RELATED"/>
    <property type="match status" value="1"/>
</dbReference>
<dbReference type="GO" id="GO:0030313">
    <property type="term" value="C:cell envelope"/>
    <property type="evidence" value="ECO:0007669"/>
    <property type="project" value="UniProtKB-SubCell"/>
</dbReference>
<evidence type="ECO:0008006" key="5">
    <source>
        <dbReference type="Google" id="ProtNLM"/>
    </source>
</evidence>
<evidence type="ECO:0000313" key="3">
    <source>
        <dbReference type="EMBL" id="QNP52361.1"/>
    </source>
</evidence>
<dbReference type="Gene3D" id="2.40.30.170">
    <property type="match status" value="1"/>
</dbReference>
<comment type="subcellular location">
    <subcellularLocation>
        <location evidence="1">Cell envelope</location>
    </subcellularLocation>
</comment>
<proteinExistence type="predicted"/>
<dbReference type="EMBL" id="CP060784">
    <property type="protein sequence ID" value="QNP52361.1"/>
    <property type="molecule type" value="Genomic_DNA"/>
</dbReference>
<evidence type="ECO:0000256" key="1">
    <source>
        <dbReference type="ARBA" id="ARBA00004196"/>
    </source>
</evidence>
<organism evidence="3 4">
    <name type="scientific">Hymenobacter qilianensis</name>
    <dbReference type="NCBI Taxonomy" id="1385715"/>
    <lineage>
        <taxon>Bacteria</taxon>
        <taxon>Pseudomonadati</taxon>
        <taxon>Bacteroidota</taxon>
        <taxon>Cytophagia</taxon>
        <taxon>Cytophagales</taxon>
        <taxon>Hymenobacteraceae</taxon>
        <taxon>Hymenobacter</taxon>
    </lineage>
</organism>
<keyword evidence="2" id="KW-0175">Coiled coil</keyword>
<evidence type="ECO:0000256" key="2">
    <source>
        <dbReference type="ARBA" id="ARBA00023054"/>
    </source>
</evidence>
<dbReference type="KEGG" id="hqi:H9L05_00700"/>
<accession>A0A7H0GVP5</accession>
<reference evidence="3 4" key="1">
    <citation type="submission" date="2020-08" db="EMBL/GenBank/DDBJ databases">
        <title>Genome sequence of Hymenobacter qilianensis JCM 19763T.</title>
        <authorList>
            <person name="Hyun D.-W."/>
            <person name="Bae J.-W."/>
        </authorList>
    </citation>
    <scope>NUCLEOTIDE SEQUENCE [LARGE SCALE GENOMIC DNA]</scope>
    <source>
        <strain evidence="3 4">JCM 19763</strain>
    </source>
</reference>
<keyword evidence="4" id="KW-1185">Reference proteome</keyword>